<dbReference type="HOGENOM" id="CLU_3134128_0_0_9"/>
<evidence type="ECO:0000313" key="3">
    <source>
        <dbReference type="Proteomes" id="UP000003490"/>
    </source>
</evidence>
<feature type="compositionally biased region" description="Basic residues" evidence="1">
    <location>
        <begin position="20"/>
        <end position="34"/>
    </location>
</feature>
<evidence type="ECO:0000313" key="2">
    <source>
        <dbReference type="EMBL" id="EDO60633.1"/>
    </source>
</evidence>
<dbReference type="EMBL" id="ABCB02000019">
    <property type="protein sequence ID" value="EDO60633.1"/>
    <property type="molecule type" value="Genomic_DNA"/>
</dbReference>
<gene>
    <name evidence="2" type="ORF">CLOLEP_02229</name>
</gene>
<evidence type="ECO:0000256" key="1">
    <source>
        <dbReference type="SAM" id="MobiDB-lite"/>
    </source>
</evidence>
<accession>A7VUI3</accession>
<comment type="caution">
    <text evidence="2">The sequence shown here is derived from an EMBL/GenBank/DDBJ whole genome shotgun (WGS) entry which is preliminary data.</text>
</comment>
<feature type="region of interest" description="Disordered" evidence="1">
    <location>
        <begin position="18"/>
        <end position="49"/>
    </location>
</feature>
<feature type="compositionally biased region" description="Basic and acidic residues" evidence="1">
    <location>
        <begin position="35"/>
        <end position="49"/>
    </location>
</feature>
<name>A7VUI3_9FIRM</name>
<sequence length="49" mass="5840">MKASGLRKSRKMCIEAVRQSRARKTRRKSNRCHRKEREGFYAERSGDKV</sequence>
<dbReference type="Proteomes" id="UP000003490">
    <property type="component" value="Unassembled WGS sequence"/>
</dbReference>
<dbReference type="AlphaFoldDB" id="A7VUI3"/>
<reference evidence="2 3" key="2">
    <citation type="submission" date="2007-08" db="EMBL/GenBank/DDBJ databases">
        <authorList>
            <person name="Fulton L."/>
            <person name="Clifton S."/>
            <person name="Fulton B."/>
            <person name="Xu J."/>
            <person name="Minx P."/>
            <person name="Pepin K.H."/>
            <person name="Johnson M."/>
            <person name="Thiruvilangam P."/>
            <person name="Bhonagiri V."/>
            <person name="Nash W.E."/>
            <person name="Wang C."/>
            <person name="Mardis E.R."/>
            <person name="Wilson R.K."/>
        </authorList>
    </citation>
    <scope>NUCLEOTIDE SEQUENCE [LARGE SCALE GENOMIC DNA]</scope>
    <source>
        <strain evidence="2 3">DSM 753</strain>
    </source>
</reference>
<proteinExistence type="predicted"/>
<organism evidence="2 3">
    <name type="scientific">[Clostridium] leptum DSM 753</name>
    <dbReference type="NCBI Taxonomy" id="428125"/>
    <lineage>
        <taxon>Bacteria</taxon>
        <taxon>Bacillati</taxon>
        <taxon>Bacillota</taxon>
        <taxon>Clostridia</taxon>
        <taxon>Eubacteriales</taxon>
        <taxon>Oscillospiraceae</taxon>
        <taxon>Oscillospiraceae incertae sedis</taxon>
    </lineage>
</organism>
<protein>
    <submittedName>
        <fullName evidence="2">Uncharacterized protein</fullName>
    </submittedName>
</protein>
<reference evidence="2 3" key="1">
    <citation type="submission" date="2007-08" db="EMBL/GenBank/DDBJ databases">
        <title>Draft genome sequence of Clostridium leptum (DSM 753).</title>
        <authorList>
            <person name="Sudarsanam P."/>
            <person name="Ley R."/>
            <person name="Guruge J."/>
            <person name="Turnbaugh P.J."/>
            <person name="Mahowald M."/>
            <person name="Liep D."/>
            <person name="Gordon J."/>
        </authorList>
    </citation>
    <scope>NUCLEOTIDE SEQUENCE [LARGE SCALE GENOMIC DNA]</scope>
    <source>
        <strain evidence="2 3">DSM 753</strain>
    </source>
</reference>